<name>A0A9Q3V4B0_9FLAO</name>
<evidence type="ECO:0000313" key="1">
    <source>
        <dbReference type="EMBL" id="MCD1116824.1"/>
    </source>
</evidence>
<reference evidence="1" key="1">
    <citation type="submission" date="2021-11" db="EMBL/GenBank/DDBJ databases">
        <title>Description of novel Chryseobacterium species.</title>
        <authorList>
            <person name="Saticioglu I.B."/>
            <person name="Ay H."/>
            <person name="Altun S."/>
            <person name="Duman M."/>
        </authorList>
    </citation>
    <scope>NUCLEOTIDE SEQUENCE</scope>
    <source>
        <strain evidence="1">C-17</strain>
    </source>
</reference>
<dbReference type="RefSeq" id="WP_230668591.1">
    <property type="nucleotide sequence ID" value="NZ_JAJNAY010000001.1"/>
</dbReference>
<gene>
    <name evidence="1" type="ORF">LO744_08135</name>
</gene>
<protein>
    <submittedName>
        <fullName evidence="1">Uncharacterized protein</fullName>
    </submittedName>
</protein>
<sequence>MKNEIRKCEECQSEYFSTTSKMSNLCPECSHILYNYENCTHVFENKRCIKCYWNGNTTEYLKKRKLEKTSESKQ</sequence>
<comment type="caution">
    <text evidence="1">The sequence shown here is derived from an EMBL/GenBank/DDBJ whole genome shotgun (WGS) entry which is preliminary data.</text>
</comment>
<dbReference type="EMBL" id="JAJNAY010000001">
    <property type="protein sequence ID" value="MCD1116824.1"/>
    <property type="molecule type" value="Genomic_DNA"/>
</dbReference>
<accession>A0A9Q3V4B0</accession>
<evidence type="ECO:0000313" key="2">
    <source>
        <dbReference type="Proteomes" id="UP001108025"/>
    </source>
</evidence>
<proteinExistence type="predicted"/>
<keyword evidence="2" id="KW-1185">Reference proteome</keyword>
<dbReference type="AlphaFoldDB" id="A0A9Q3V4B0"/>
<dbReference type="Proteomes" id="UP001108025">
    <property type="component" value="Unassembled WGS sequence"/>
</dbReference>
<organism evidence="1 2">
    <name type="scientific">Chryseobacterium turcicum</name>
    <dbReference type="NCBI Taxonomy" id="2898076"/>
    <lineage>
        <taxon>Bacteria</taxon>
        <taxon>Pseudomonadati</taxon>
        <taxon>Bacteroidota</taxon>
        <taxon>Flavobacteriia</taxon>
        <taxon>Flavobacteriales</taxon>
        <taxon>Weeksellaceae</taxon>
        <taxon>Chryseobacterium group</taxon>
        <taxon>Chryseobacterium</taxon>
    </lineage>
</organism>